<proteinExistence type="predicted"/>
<evidence type="ECO:0000313" key="1">
    <source>
        <dbReference type="EMBL" id="MBA0881807.1"/>
    </source>
</evidence>
<accession>A0A7J9NF68</accession>
<keyword evidence="2" id="KW-1185">Reference proteome</keyword>
<dbReference type="AlphaFoldDB" id="A0A7J9NF68"/>
<evidence type="ECO:0000313" key="2">
    <source>
        <dbReference type="Proteomes" id="UP000593576"/>
    </source>
</evidence>
<name>A0A7J9NF68_GOSSC</name>
<sequence>MKCKWVNKYWLIDYLRFIIIKLYIKKYFIL</sequence>
<dbReference type="EMBL" id="JABFAF010279932">
    <property type="protein sequence ID" value="MBA0881807.1"/>
    <property type="molecule type" value="Genomic_DNA"/>
</dbReference>
<organism evidence="1 2">
    <name type="scientific">Gossypium schwendimanii</name>
    <name type="common">Cotton</name>
    <dbReference type="NCBI Taxonomy" id="34291"/>
    <lineage>
        <taxon>Eukaryota</taxon>
        <taxon>Viridiplantae</taxon>
        <taxon>Streptophyta</taxon>
        <taxon>Embryophyta</taxon>
        <taxon>Tracheophyta</taxon>
        <taxon>Spermatophyta</taxon>
        <taxon>Magnoliopsida</taxon>
        <taxon>eudicotyledons</taxon>
        <taxon>Gunneridae</taxon>
        <taxon>Pentapetalae</taxon>
        <taxon>rosids</taxon>
        <taxon>malvids</taxon>
        <taxon>Malvales</taxon>
        <taxon>Malvaceae</taxon>
        <taxon>Malvoideae</taxon>
        <taxon>Gossypium</taxon>
    </lineage>
</organism>
<dbReference type="Proteomes" id="UP000593576">
    <property type="component" value="Unassembled WGS sequence"/>
</dbReference>
<gene>
    <name evidence="1" type="ORF">Goshw_003452</name>
</gene>
<comment type="caution">
    <text evidence="1">The sequence shown here is derived from an EMBL/GenBank/DDBJ whole genome shotgun (WGS) entry which is preliminary data.</text>
</comment>
<protein>
    <submittedName>
        <fullName evidence="1">Uncharacterized protein</fullName>
    </submittedName>
</protein>
<reference evidence="1 2" key="1">
    <citation type="journal article" date="2019" name="Genome Biol. Evol.">
        <title>Insights into the evolution of the New World diploid cottons (Gossypium, subgenus Houzingenia) based on genome sequencing.</title>
        <authorList>
            <person name="Grover C.E."/>
            <person name="Arick M.A. 2nd"/>
            <person name="Thrash A."/>
            <person name="Conover J.L."/>
            <person name="Sanders W.S."/>
            <person name="Peterson D.G."/>
            <person name="Frelichowski J.E."/>
            <person name="Scheffler J.A."/>
            <person name="Scheffler B.E."/>
            <person name="Wendel J.F."/>
        </authorList>
    </citation>
    <scope>NUCLEOTIDE SEQUENCE [LARGE SCALE GENOMIC DNA]</scope>
    <source>
        <strain evidence="1">1</strain>
        <tissue evidence="1">Leaf</tissue>
    </source>
</reference>